<comment type="caution">
    <text evidence="1">The sequence shown here is derived from an EMBL/GenBank/DDBJ whole genome shotgun (WGS) entry which is preliminary data.</text>
</comment>
<reference evidence="1" key="1">
    <citation type="submission" date="2018-05" db="EMBL/GenBank/DDBJ databases">
        <title>Draft genome of Mucuna pruriens seed.</title>
        <authorList>
            <person name="Nnadi N.E."/>
            <person name="Vos R."/>
            <person name="Hasami M.H."/>
            <person name="Devisetty U.K."/>
            <person name="Aguiy J.C."/>
        </authorList>
    </citation>
    <scope>NUCLEOTIDE SEQUENCE [LARGE SCALE GENOMIC DNA]</scope>
    <source>
        <strain evidence="1">JCA_2017</strain>
    </source>
</reference>
<evidence type="ECO:0000313" key="1">
    <source>
        <dbReference type="EMBL" id="RDY02677.1"/>
    </source>
</evidence>
<protein>
    <submittedName>
        <fullName evidence="1">Uncharacterized protein</fullName>
    </submittedName>
</protein>
<evidence type="ECO:0000313" key="2">
    <source>
        <dbReference type="Proteomes" id="UP000257109"/>
    </source>
</evidence>
<keyword evidence="2" id="KW-1185">Reference proteome</keyword>
<dbReference type="EMBL" id="QJKJ01002482">
    <property type="protein sequence ID" value="RDY02677.1"/>
    <property type="molecule type" value="Genomic_DNA"/>
</dbReference>
<organism evidence="1 2">
    <name type="scientific">Mucuna pruriens</name>
    <name type="common">Velvet bean</name>
    <name type="synonym">Dolichos pruriens</name>
    <dbReference type="NCBI Taxonomy" id="157652"/>
    <lineage>
        <taxon>Eukaryota</taxon>
        <taxon>Viridiplantae</taxon>
        <taxon>Streptophyta</taxon>
        <taxon>Embryophyta</taxon>
        <taxon>Tracheophyta</taxon>
        <taxon>Spermatophyta</taxon>
        <taxon>Magnoliopsida</taxon>
        <taxon>eudicotyledons</taxon>
        <taxon>Gunneridae</taxon>
        <taxon>Pentapetalae</taxon>
        <taxon>rosids</taxon>
        <taxon>fabids</taxon>
        <taxon>Fabales</taxon>
        <taxon>Fabaceae</taxon>
        <taxon>Papilionoideae</taxon>
        <taxon>50 kb inversion clade</taxon>
        <taxon>NPAAA clade</taxon>
        <taxon>indigoferoid/millettioid clade</taxon>
        <taxon>Phaseoleae</taxon>
        <taxon>Mucuna</taxon>
    </lineage>
</organism>
<feature type="non-terminal residue" evidence="1">
    <location>
        <position position="1"/>
    </location>
</feature>
<accession>A0A371HIP9</accession>
<gene>
    <name evidence="1" type="ORF">CR513_13842</name>
</gene>
<sequence length="262" mass="28462">MKKPIQSILWNSVEKSTPQELTIYPMKELHTEVFNNKTQIGSEAKNPVSIRPLNLHLLWPRTIPINPIYSVDAMCCLVLRVSPLQDNDPCVSLQKHSNTTQSCNNANVGMLPVIVTIPNGILQCIEPFKDVDDTDDYGGVSNGVVVNIPVESVFVIFVGPQKQSKNLHRGRARERTIIPKVDQIGGTGWKSEGSIDGDLTTLTDIEEVYALGAPPDCETATRACAPTIAELSPRNPPVCCSDSSVSVCHVQLPSGLVVGPVE</sequence>
<name>A0A371HIP9_MUCPR</name>
<proteinExistence type="predicted"/>
<feature type="non-terminal residue" evidence="1">
    <location>
        <position position="262"/>
    </location>
</feature>
<dbReference type="AlphaFoldDB" id="A0A371HIP9"/>
<dbReference type="Proteomes" id="UP000257109">
    <property type="component" value="Unassembled WGS sequence"/>
</dbReference>